<dbReference type="EMBL" id="RJVL01000004">
    <property type="protein sequence ID" value="ROR47114.1"/>
    <property type="molecule type" value="Genomic_DNA"/>
</dbReference>
<feature type="transmembrane region" description="Helical" evidence="9">
    <location>
        <begin position="343"/>
        <end position="361"/>
    </location>
</feature>
<keyword evidence="3" id="KW-0813">Transport</keyword>
<evidence type="ECO:0000256" key="6">
    <source>
        <dbReference type="ARBA" id="ARBA00022989"/>
    </source>
</evidence>
<feature type="transmembrane region" description="Helical" evidence="9">
    <location>
        <begin position="170"/>
        <end position="189"/>
    </location>
</feature>
<feature type="transmembrane region" description="Helical" evidence="9">
    <location>
        <begin position="430"/>
        <end position="458"/>
    </location>
</feature>
<keyword evidence="11" id="KW-1185">Reference proteome</keyword>
<gene>
    <name evidence="10" type="ORF">EDC60_1841</name>
</gene>
<dbReference type="RefSeq" id="WP_123675874.1">
    <property type="nucleotide sequence ID" value="NZ_RJVL01000004.1"/>
</dbReference>
<dbReference type="NCBIfam" id="TIGR00842">
    <property type="entry name" value="bcct"/>
    <property type="match status" value="1"/>
</dbReference>
<feature type="transmembrane region" description="Helical" evidence="9">
    <location>
        <begin position="110"/>
        <end position="133"/>
    </location>
</feature>
<dbReference type="GO" id="GO:0005886">
    <property type="term" value="C:plasma membrane"/>
    <property type="evidence" value="ECO:0007669"/>
    <property type="project" value="UniProtKB-SubCell"/>
</dbReference>
<comment type="caution">
    <text evidence="10">The sequence shown here is derived from an EMBL/GenBank/DDBJ whole genome shotgun (WGS) entry which is preliminary data.</text>
</comment>
<feature type="transmembrane region" description="Helical" evidence="9">
    <location>
        <begin position="373"/>
        <end position="398"/>
    </location>
</feature>
<evidence type="ECO:0000256" key="7">
    <source>
        <dbReference type="ARBA" id="ARBA00023136"/>
    </source>
</evidence>
<keyword evidence="6 9" id="KW-1133">Transmembrane helix</keyword>
<feature type="region of interest" description="Disordered" evidence="8">
    <location>
        <begin position="1"/>
        <end position="26"/>
    </location>
</feature>
<evidence type="ECO:0000256" key="8">
    <source>
        <dbReference type="SAM" id="MobiDB-lite"/>
    </source>
</evidence>
<keyword evidence="4" id="KW-1003">Cell membrane</keyword>
<evidence type="ECO:0000256" key="9">
    <source>
        <dbReference type="SAM" id="Phobius"/>
    </source>
</evidence>
<dbReference type="PANTHER" id="PTHR30047:SF7">
    <property type="entry name" value="HIGH-AFFINITY CHOLINE TRANSPORT PROTEIN"/>
    <property type="match status" value="1"/>
</dbReference>
<dbReference type="PROSITE" id="PS01303">
    <property type="entry name" value="BCCT"/>
    <property type="match status" value="1"/>
</dbReference>
<feature type="transmembrane region" description="Helical" evidence="9">
    <location>
        <begin position="36"/>
        <end position="55"/>
    </location>
</feature>
<evidence type="ECO:0000256" key="1">
    <source>
        <dbReference type="ARBA" id="ARBA00004651"/>
    </source>
</evidence>
<dbReference type="InterPro" id="IPR000060">
    <property type="entry name" value="BCCT_transptr"/>
</dbReference>
<keyword evidence="7 9" id="KW-0472">Membrane</keyword>
<feature type="transmembrane region" description="Helical" evidence="9">
    <location>
        <begin position="470"/>
        <end position="490"/>
    </location>
</feature>
<feature type="transmembrane region" description="Helical" evidence="9">
    <location>
        <begin position="75"/>
        <end position="98"/>
    </location>
</feature>
<sequence>MSNERSLSGGHGSGPQGQPPAAGSEAGPRFTFSAPVVVPSLLVLGLLLVLCGMFPQQAVRFFTGVQVWVVGHFDWFYSAAVTLFLVFLALVAASSFGDIRLGPDDAKPDFSFLSWTAMLFAAGMGIGLMYFGVGEPLQHYIKPPMAPAGTANAAREALQSTFFHWGFHAWAVYGTMGLVLAYFGFRYNLPLTMRSGLYPLLQQRINGPIGHTVDAFALVGTIAGIATTLGYGALQLAAGIGLLTGWDTNTALFRVAVVAVVAILAGLSAVTGLDKGVRVLSEFNLALSFVLLAFVIAFGPTVHLFQALSENVGNYFSGLVQMSLRTFAYEAPQQPGWYGDWTVLYWAWWISWSPFVGMFIARISRGRTVREFIVGVLLVPTAFNLLWMTAFGNSAIWIDTHMAQGALALTAGNVDALLFRFFEYLPFVKIVSWLAIVLISVFFITSADSGAYVLDAIATRGNPRSPVWQRLFWAAVLGVTAAVLLVAGGLKALQALTLAAALPVAAIMVALCWGLWRAMQADRAHASQDLAMATNFWSGQHWRKRLEQIVHQPTRADVLRFMQATVLPAMRDVVAELGRRGVQAHVQDDTAVADPDAAQIRLTIPMPELRDFVYGVRPVRRKLPGFMLAEVAPQDKERLYVVEPITFFADGRSGYDIQYLRGEEVIADILRHYERYLSASASQSTQLLNRAPGHDGPV</sequence>
<keyword evidence="5 9" id="KW-0812">Transmembrane</keyword>
<name>A0AAX1WTX0_9BURK</name>
<dbReference type="GO" id="GO:0022857">
    <property type="term" value="F:transmembrane transporter activity"/>
    <property type="evidence" value="ECO:0007669"/>
    <property type="project" value="InterPro"/>
</dbReference>
<evidence type="ECO:0000256" key="3">
    <source>
        <dbReference type="ARBA" id="ARBA00022448"/>
    </source>
</evidence>
<feature type="transmembrane region" description="Helical" evidence="9">
    <location>
        <begin position="496"/>
        <end position="516"/>
    </location>
</feature>
<feature type="transmembrane region" description="Helical" evidence="9">
    <location>
        <begin position="251"/>
        <end position="273"/>
    </location>
</feature>
<protein>
    <submittedName>
        <fullName evidence="10">Choline/glycine/proline betaine transport protein</fullName>
    </submittedName>
</protein>
<dbReference type="AlphaFoldDB" id="A0AAX1WTX0"/>
<dbReference type="Proteomes" id="UP000271868">
    <property type="component" value="Unassembled WGS sequence"/>
</dbReference>
<evidence type="ECO:0000256" key="2">
    <source>
        <dbReference type="ARBA" id="ARBA00005658"/>
    </source>
</evidence>
<feature type="transmembrane region" description="Helical" evidence="9">
    <location>
        <begin position="285"/>
        <end position="305"/>
    </location>
</feature>
<proteinExistence type="inferred from homology"/>
<organism evidence="10 11">
    <name type="scientific">Diaphorobacter nitroreducens</name>
    <dbReference type="NCBI Taxonomy" id="164759"/>
    <lineage>
        <taxon>Bacteria</taxon>
        <taxon>Pseudomonadati</taxon>
        <taxon>Pseudomonadota</taxon>
        <taxon>Betaproteobacteria</taxon>
        <taxon>Burkholderiales</taxon>
        <taxon>Comamonadaceae</taxon>
        <taxon>Diaphorobacter</taxon>
    </lineage>
</organism>
<evidence type="ECO:0000256" key="5">
    <source>
        <dbReference type="ARBA" id="ARBA00022692"/>
    </source>
</evidence>
<comment type="similarity">
    <text evidence="2">Belongs to the BCCT transporter (TC 2.A.15) family.</text>
</comment>
<dbReference type="InterPro" id="IPR018093">
    <property type="entry name" value="BCCT_CS"/>
</dbReference>
<accession>A0AAX1WTX0</accession>
<reference evidence="10 11" key="1">
    <citation type="submission" date="2018-11" db="EMBL/GenBank/DDBJ databases">
        <title>Genomic Encyclopedia of Type Strains, Phase IV (KMG-IV): sequencing the most valuable type-strain genomes for metagenomic binning, comparative biology and taxonomic classification.</title>
        <authorList>
            <person name="Goeker M."/>
        </authorList>
    </citation>
    <scope>NUCLEOTIDE SEQUENCE [LARGE SCALE GENOMIC DNA]</scope>
    <source>
        <strain evidence="10 11">DSM 15985</strain>
    </source>
</reference>
<evidence type="ECO:0000256" key="4">
    <source>
        <dbReference type="ARBA" id="ARBA00022475"/>
    </source>
</evidence>
<evidence type="ECO:0000313" key="10">
    <source>
        <dbReference type="EMBL" id="ROR47114.1"/>
    </source>
</evidence>
<comment type="subcellular location">
    <subcellularLocation>
        <location evidence="1">Cell membrane</location>
        <topology evidence="1">Multi-pass membrane protein</topology>
    </subcellularLocation>
</comment>
<dbReference type="PANTHER" id="PTHR30047">
    <property type="entry name" value="HIGH-AFFINITY CHOLINE TRANSPORT PROTEIN-RELATED"/>
    <property type="match status" value="1"/>
</dbReference>
<evidence type="ECO:0000313" key="11">
    <source>
        <dbReference type="Proteomes" id="UP000271868"/>
    </source>
</evidence>
<dbReference type="Pfam" id="PF02028">
    <property type="entry name" value="BCCT"/>
    <property type="match status" value="1"/>
</dbReference>